<dbReference type="NCBIfam" id="TIGR00227">
    <property type="entry name" value="ribD_Cterm"/>
    <property type="match status" value="1"/>
</dbReference>
<evidence type="ECO:0000256" key="11">
    <source>
        <dbReference type="ARBA" id="ARBA00023268"/>
    </source>
</evidence>
<dbReference type="SUPFAM" id="SSF53597">
    <property type="entry name" value="Dihydrofolate reductase-like"/>
    <property type="match status" value="1"/>
</dbReference>
<keyword evidence="7 12" id="KW-0479">Metal-binding</keyword>
<dbReference type="Gene3D" id="3.40.140.10">
    <property type="entry name" value="Cytidine Deaminase, domain 2"/>
    <property type="match status" value="1"/>
</dbReference>
<comment type="cofactor">
    <cofactor evidence="12">
        <name>Zn(2+)</name>
        <dbReference type="ChEBI" id="CHEBI:29105"/>
    </cofactor>
    <text evidence="12">Binds 1 zinc ion.</text>
</comment>
<comment type="pathway">
    <text evidence="2 12">Cofactor biosynthesis; riboflavin biosynthesis; 5-amino-6-(D-ribitylamino)uracil from GTP: step 2/4.</text>
</comment>
<dbReference type="PIRSF" id="PIRSF006769">
    <property type="entry name" value="RibD"/>
    <property type="match status" value="1"/>
</dbReference>
<keyword evidence="12 14" id="KW-0378">Hydrolase</keyword>
<dbReference type="GO" id="GO:0008703">
    <property type="term" value="F:5-amino-6-(5-phosphoribosylamino)uracil reductase activity"/>
    <property type="evidence" value="ECO:0007669"/>
    <property type="project" value="UniProtKB-EC"/>
</dbReference>
<feature type="domain" description="CMP/dCMP-type deaminase" evidence="13">
    <location>
        <begin position="3"/>
        <end position="125"/>
    </location>
</feature>
<dbReference type="PANTHER" id="PTHR38011:SF7">
    <property type="entry name" value="2,5-DIAMINO-6-RIBOSYLAMINO-4(3H)-PYRIMIDINONE 5'-PHOSPHATE REDUCTASE"/>
    <property type="match status" value="1"/>
</dbReference>
<dbReference type="InterPro" id="IPR002125">
    <property type="entry name" value="CMP_dCMP_dom"/>
</dbReference>
<gene>
    <name evidence="14" type="primary">ribD</name>
    <name evidence="14" type="ORF">WKV44_03690</name>
</gene>
<accession>A0ABU9UAF2</accession>
<organism evidence="14 15">
    <name type="scientific">Rarispira pelagica</name>
    <dbReference type="NCBI Taxonomy" id="3141764"/>
    <lineage>
        <taxon>Bacteria</taxon>
        <taxon>Pseudomonadati</taxon>
        <taxon>Spirochaetota</taxon>
        <taxon>Spirochaetia</taxon>
        <taxon>Winmispirales</taxon>
        <taxon>Winmispiraceae</taxon>
        <taxon>Rarispira</taxon>
    </lineage>
</organism>
<comment type="catalytic activity">
    <reaction evidence="12">
        <text>5-amino-6-(5-phospho-D-ribitylamino)uracil + NADP(+) = 5-amino-6-(5-phospho-D-ribosylamino)uracil + NADPH + H(+)</text>
        <dbReference type="Rhea" id="RHEA:17845"/>
        <dbReference type="ChEBI" id="CHEBI:15378"/>
        <dbReference type="ChEBI" id="CHEBI:57783"/>
        <dbReference type="ChEBI" id="CHEBI:58349"/>
        <dbReference type="ChEBI" id="CHEBI:58421"/>
        <dbReference type="ChEBI" id="CHEBI:58453"/>
        <dbReference type="EC" id="1.1.1.193"/>
    </reaction>
</comment>
<dbReference type="InterPro" id="IPR024072">
    <property type="entry name" value="DHFR-like_dom_sf"/>
</dbReference>
<evidence type="ECO:0000256" key="12">
    <source>
        <dbReference type="PIRNR" id="PIRNR006769"/>
    </source>
</evidence>
<dbReference type="InterPro" id="IPR011549">
    <property type="entry name" value="RibD_C"/>
</dbReference>
<dbReference type="EC" id="1.1.1.193" evidence="12"/>
<keyword evidence="15" id="KW-1185">Reference proteome</keyword>
<reference evidence="14 15" key="1">
    <citation type="submission" date="2024-03" db="EMBL/GenBank/DDBJ databases">
        <title>Ignisphaera cupida sp. nov., a hyperthermophilic hydrolytic archaeon from a hot spring of Kamchatka, and proposal of Ignisphaeraceae fam. nov.</title>
        <authorList>
            <person name="Podosokorskaya O.A."/>
            <person name="Elcheninov A.G."/>
            <person name="Maltseva A.I."/>
            <person name="Zayulina K.S."/>
            <person name="Novikov A."/>
            <person name="Merkel A.Y."/>
        </authorList>
    </citation>
    <scope>NUCLEOTIDE SEQUENCE [LARGE SCALE GENOMIC DNA]</scope>
    <source>
        <strain evidence="14 15">38H-sp</strain>
    </source>
</reference>
<name>A0ABU9UAF2_9SPIR</name>
<dbReference type="EMBL" id="JBCHKQ010000001">
    <property type="protein sequence ID" value="MEM5947640.1"/>
    <property type="molecule type" value="Genomic_DNA"/>
</dbReference>
<dbReference type="InterPro" id="IPR002734">
    <property type="entry name" value="RibDG_C"/>
</dbReference>
<evidence type="ECO:0000256" key="2">
    <source>
        <dbReference type="ARBA" id="ARBA00004882"/>
    </source>
</evidence>
<dbReference type="Pfam" id="PF01872">
    <property type="entry name" value="RibD_C"/>
    <property type="match status" value="1"/>
</dbReference>
<evidence type="ECO:0000313" key="14">
    <source>
        <dbReference type="EMBL" id="MEM5947640.1"/>
    </source>
</evidence>
<dbReference type="NCBIfam" id="TIGR00326">
    <property type="entry name" value="eubact_ribD"/>
    <property type="match status" value="1"/>
</dbReference>
<comment type="function">
    <text evidence="1 12">Converts 2,5-diamino-6-(ribosylamino)-4(3h)-pyrimidinone 5'-phosphate into 5-amino-6-(ribosylamino)-2,4(1h,3h)-pyrimidinedione 5'-phosphate.</text>
</comment>
<dbReference type="EC" id="3.5.4.26" evidence="12"/>
<comment type="similarity">
    <text evidence="5 12">In the C-terminal section; belongs to the HTP reductase family.</text>
</comment>
<dbReference type="GO" id="GO:0008835">
    <property type="term" value="F:diaminohydroxyphosphoribosylaminopyrimidine deaminase activity"/>
    <property type="evidence" value="ECO:0007669"/>
    <property type="project" value="UniProtKB-EC"/>
</dbReference>
<comment type="caution">
    <text evidence="14">The sequence shown here is derived from an EMBL/GenBank/DDBJ whole genome shotgun (WGS) entry which is preliminary data.</text>
</comment>
<dbReference type="InterPro" id="IPR004794">
    <property type="entry name" value="Eubact_RibD"/>
</dbReference>
<evidence type="ECO:0000256" key="6">
    <source>
        <dbReference type="ARBA" id="ARBA00022619"/>
    </source>
</evidence>
<keyword evidence="8 12" id="KW-0862">Zinc</keyword>
<dbReference type="InterPro" id="IPR050765">
    <property type="entry name" value="Riboflavin_Biosynth_HTPR"/>
</dbReference>
<dbReference type="PANTHER" id="PTHR38011">
    <property type="entry name" value="DIHYDROFOLATE REDUCTASE FAMILY PROTEIN (AFU_ORTHOLOGUE AFUA_8G06820)"/>
    <property type="match status" value="1"/>
</dbReference>
<comment type="pathway">
    <text evidence="3 12">Cofactor biosynthesis; riboflavin biosynthesis; 5-amino-6-(D-ribitylamino)uracil from GTP: step 3/4.</text>
</comment>
<keyword evidence="10 12" id="KW-0560">Oxidoreductase</keyword>
<evidence type="ECO:0000256" key="7">
    <source>
        <dbReference type="ARBA" id="ARBA00022723"/>
    </source>
</evidence>
<evidence type="ECO:0000256" key="1">
    <source>
        <dbReference type="ARBA" id="ARBA00002151"/>
    </source>
</evidence>
<evidence type="ECO:0000313" key="15">
    <source>
        <dbReference type="Proteomes" id="UP001466331"/>
    </source>
</evidence>
<evidence type="ECO:0000256" key="4">
    <source>
        <dbReference type="ARBA" id="ARBA00005259"/>
    </source>
</evidence>
<sequence length="361" mass="39260">MSDKDISFMHRALSLASRAMGMTSPNPMVGAVVVKDGRIVGEGFHRRAGLPHAEVEALLEAGNAARGATVYVTLEPCCHYGKTPPCTSALIDAGVKRVVVAARDPNPKVAGRGIKILREAGIDVRTGVLEKESRWLNRGFMSRMERGRPWVMAKIAMGLDGRIALPDGSSRWITGEDARHEVMRLRAWYDVVLTGAGTVIADDPQLTVRLPAHERQPLRVVLDGMGRLDAGYRVAESGTIVFSGKVADKANIAALKNKGVECIFYEGERIPPSFVLNTLLEKGVNTVMIEAGQGVISSFAGEDLIDELVVFVAPRVLGKGLSWIDVRLDNPLSSVPAWRLLDNRTVGEDVMLHYVKRAYGE</sequence>
<evidence type="ECO:0000256" key="5">
    <source>
        <dbReference type="ARBA" id="ARBA00007417"/>
    </source>
</evidence>
<dbReference type="InterPro" id="IPR016192">
    <property type="entry name" value="APOBEC/CMP_deaminase_Zn-bd"/>
</dbReference>
<keyword evidence="9 12" id="KW-0521">NADP</keyword>
<keyword evidence="11" id="KW-0511">Multifunctional enzyme</keyword>
<dbReference type="Pfam" id="PF00383">
    <property type="entry name" value="dCMP_cyt_deam_1"/>
    <property type="match status" value="1"/>
</dbReference>
<evidence type="ECO:0000256" key="8">
    <source>
        <dbReference type="ARBA" id="ARBA00022833"/>
    </source>
</evidence>
<keyword evidence="6 12" id="KW-0686">Riboflavin biosynthesis</keyword>
<dbReference type="PROSITE" id="PS00903">
    <property type="entry name" value="CYT_DCMP_DEAMINASES_1"/>
    <property type="match status" value="1"/>
</dbReference>
<dbReference type="InterPro" id="IPR016193">
    <property type="entry name" value="Cytidine_deaminase-like"/>
</dbReference>
<comment type="catalytic activity">
    <reaction evidence="12">
        <text>2,5-diamino-6-hydroxy-4-(5-phosphoribosylamino)-pyrimidine + H2O + H(+) = 5-amino-6-(5-phospho-D-ribosylamino)uracil + NH4(+)</text>
        <dbReference type="Rhea" id="RHEA:21868"/>
        <dbReference type="ChEBI" id="CHEBI:15377"/>
        <dbReference type="ChEBI" id="CHEBI:15378"/>
        <dbReference type="ChEBI" id="CHEBI:28938"/>
        <dbReference type="ChEBI" id="CHEBI:58453"/>
        <dbReference type="ChEBI" id="CHEBI:58614"/>
        <dbReference type="EC" id="3.5.4.26"/>
    </reaction>
</comment>
<protein>
    <recommendedName>
        <fullName evidence="12">Riboflavin biosynthesis protein RibD</fullName>
    </recommendedName>
    <domain>
        <recommendedName>
            <fullName evidence="12">Diaminohydroxyphosphoribosylaminopyrimidine deaminase</fullName>
            <shortName evidence="12">DRAP deaminase</shortName>
            <ecNumber evidence="12">3.5.4.26</ecNumber>
        </recommendedName>
        <alternativeName>
            <fullName evidence="12">Riboflavin-specific deaminase</fullName>
        </alternativeName>
    </domain>
    <domain>
        <recommendedName>
            <fullName evidence="12">5-amino-6-(5-phosphoribosylamino)uracil reductase</fullName>
            <ecNumber evidence="12">1.1.1.193</ecNumber>
        </recommendedName>
        <alternativeName>
            <fullName evidence="12">HTP reductase</fullName>
        </alternativeName>
    </domain>
</protein>
<dbReference type="SUPFAM" id="SSF53927">
    <property type="entry name" value="Cytidine deaminase-like"/>
    <property type="match status" value="1"/>
</dbReference>
<dbReference type="Gene3D" id="3.40.430.10">
    <property type="entry name" value="Dihydrofolate Reductase, subunit A"/>
    <property type="match status" value="1"/>
</dbReference>
<evidence type="ECO:0000256" key="9">
    <source>
        <dbReference type="ARBA" id="ARBA00022857"/>
    </source>
</evidence>
<dbReference type="CDD" id="cd01284">
    <property type="entry name" value="Riboflavin_deaminase-reductase"/>
    <property type="match status" value="1"/>
</dbReference>
<evidence type="ECO:0000256" key="10">
    <source>
        <dbReference type="ARBA" id="ARBA00023002"/>
    </source>
</evidence>
<comment type="similarity">
    <text evidence="4 12">In the N-terminal section; belongs to the cytidine and deoxycytidylate deaminase family.</text>
</comment>
<proteinExistence type="inferred from homology"/>
<evidence type="ECO:0000256" key="3">
    <source>
        <dbReference type="ARBA" id="ARBA00004910"/>
    </source>
</evidence>
<dbReference type="PROSITE" id="PS51747">
    <property type="entry name" value="CYT_DCMP_DEAMINASES_2"/>
    <property type="match status" value="1"/>
</dbReference>
<evidence type="ECO:0000259" key="13">
    <source>
        <dbReference type="PROSITE" id="PS51747"/>
    </source>
</evidence>
<dbReference type="Proteomes" id="UP001466331">
    <property type="component" value="Unassembled WGS sequence"/>
</dbReference>